<proteinExistence type="predicted"/>
<evidence type="ECO:0000313" key="2">
    <source>
        <dbReference type="EMBL" id="MCM3716287.1"/>
    </source>
</evidence>
<feature type="domain" description="DUF5983" evidence="1">
    <location>
        <begin position="6"/>
        <end position="90"/>
    </location>
</feature>
<dbReference type="Proteomes" id="UP001139179">
    <property type="component" value="Unassembled WGS sequence"/>
</dbReference>
<dbReference type="AlphaFoldDB" id="A0A9X2IRC0"/>
<sequence>MEISKMLTLSTIHLSLESLKLLNLGETDMISYEKEGYGWFIYLGDEYFHNIIEELPQDIKRLAEVARENDCLWICLDGDGPVMDNLDVYSHY</sequence>
<gene>
    <name evidence="2" type="ORF">M3202_19775</name>
</gene>
<dbReference type="Pfam" id="PF19419">
    <property type="entry name" value="DUF5983"/>
    <property type="match status" value="1"/>
</dbReference>
<dbReference type="EMBL" id="JAMBOL010000033">
    <property type="protein sequence ID" value="MCM3716287.1"/>
    <property type="molecule type" value="Genomic_DNA"/>
</dbReference>
<evidence type="ECO:0000259" key="1">
    <source>
        <dbReference type="Pfam" id="PF19419"/>
    </source>
</evidence>
<organism evidence="2 3">
    <name type="scientific">Halalkalibacter oceani</name>
    <dbReference type="NCBI Taxonomy" id="1653776"/>
    <lineage>
        <taxon>Bacteria</taxon>
        <taxon>Bacillati</taxon>
        <taxon>Bacillota</taxon>
        <taxon>Bacilli</taxon>
        <taxon>Bacillales</taxon>
        <taxon>Bacillaceae</taxon>
        <taxon>Halalkalibacter</taxon>
    </lineage>
</organism>
<reference evidence="2" key="1">
    <citation type="submission" date="2022-05" db="EMBL/GenBank/DDBJ databases">
        <title>Comparative Genomics of Spacecraft Associated Microbes.</title>
        <authorList>
            <person name="Tran M.T."/>
            <person name="Wright A."/>
            <person name="Seuylemezian A."/>
            <person name="Eisen J."/>
            <person name="Coil D."/>
        </authorList>
    </citation>
    <scope>NUCLEOTIDE SEQUENCE</scope>
    <source>
        <strain evidence="2">214.1.1</strain>
    </source>
</reference>
<evidence type="ECO:0000313" key="3">
    <source>
        <dbReference type="Proteomes" id="UP001139179"/>
    </source>
</evidence>
<keyword evidence="3" id="KW-1185">Reference proteome</keyword>
<dbReference type="InterPro" id="IPR046025">
    <property type="entry name" value="DUF5983"/>
</dbReference>
<accession>A0A9X2IRC0</accession>
<protein>
    <recommendedName>
        <fullName evidence="1">DUF5983 domain-containing protein</fullName>
    </recommendedName>
</protein>
<dbReference type="RefSeq" id="WP_251224958.1">
    <property type="nucleotide sequence ID" value="NZ_JAMBOL010000033.1"/>
</dbReference>
<name>A0A9X2IRC0_9BACI</name>
<comment type="caution">
    <text evidence="2">The sequence shown here is derived from an EMBL/GenBank/DDBJ whole genome shotgun (WGS) entry which is preliminary data.</text>
</comment>